<dbReference type="InterPro" id="IPR029062">
    <property type="entry name" value="Class_I_gatase-like"/>
</dbReference>
<dbReference type="EMBL" id="CM001440">
    <property type="protein sequence ID" value="EHR61378.1"/>
    <property type="molecule type" value="Genomic_DNA"/>
</dbReference>
<evidence type="ECO:0000313" key="2">
    <source>
        <dbReference type="Proteomes" id="UP000002791"/>
    </source>
</evidence>
<sequence>MHIQVVLCGGFDPLGVAAPGEMLHAGGMASDGAVTVEPVATEGRREVISDTGGPALRTAGAPGRERADMLLVPGASGSMGGPGEVTEEGVGIGEWQQATTKPMRLDPAFDVMVDDTLGGTSRADRLPVSKVTGERWTAWERQA</sequence>
<dbReference type="Gene3D" id="3.40.50.880">
    <property type="match status" value="1"/>
</dbReference>
<dbReference type="RefSeq" id="WP_005456503.1">
    <property type="nucleotide sequence ID" value="NZ_CM001440.1"/>
</dbReference>
<evidence type="ECO:0000313" key="1">
    <source>
        <dbReference type="EMBL" id="EHR61378.1"/>
    </source>
</evidence>
<protein>
    <submittedName>
        <fullName evidence="1">Uncharacterized protein</fullName>
    </submittedName>
</protein>
<dbReference type="STRING" id="882082.SaccyDRAFT_2513"/>
<accession>H5XDQ4</accession>
<dbReference type="AlphaFoldDB" id="H5XDQ4"/>
<name>H5XDQ4_9PSEU</name>
<keyword evidence="2" id="KW-1185">Reference proteome</keyword>
<dbReference type="Proteomes" id="UP000002791">
    <property type="component" value="Chromosome"/>
</dbReference>
<organism evidence="1 2">
    <name type="scientific">Saccharomonospora cyanea NA-134</name>
    <dbReference type="NCBI Taxonomy" id="882082"/>
    <lineage>
        <taxon>Bacteria</taxon>
        <taxon>Bacillati</taxon>
        <taxon>Actinomycetota</taxon>
        <taxon>Actinomycetes</taxon>
        <taxon>Pseudonocardiales</taxon>
        <taxon>Pseudonocardiaceae</taxon>
        <taxon>Saccharomonospora</taxon>
    </lineage>
</organism>
<gene>
    <name evidence="1" type="ORF">SaccyDRAFT_2513</name>
</gene>
<proteinExistence type="predicted"/>
<dbReference type="HOGENOM" id="CLU_1804798_0_0_11"/>
<dbReference type="OrthoDB" id="4265717at2"/>
<dbReference type="eggNOG" id="COG0693">
    <property type="taxonomic scope" value="Bacteria"/>
</dbReference>
<reference evidence="1 2" key="1">
    <citation type="submission" date="2011-11" db="EMBL/GenBank/DDBJ databases">
        <title>The Noncontiguous Finished sequence of Saccharomonospora cyanea NA-134.</title>
        <authorList>
            <consortium name="US DOE Joint Genome Institute"/>
            <person name="Lucas S."/>
            <person name="Han J."/>
            <person name="Lapidus A."/>
            <person name="Cheng J.-F."/>
            <person name="Goodwin L."/>
            <person name="Pitluck S."/>
            <person name="Peters L."/>
            <person name="Ovchinnikova G."/>
            <person name="Lu M."/>
            <person name="Detter J.C."/>
            <person name="Han C."/>
            <person name="Tapia R."/>
            <person name="Land M."/>
            <person name="Hauser L."/>
            <person name="Kyrpides N."/>
            <person name="Ivanova N."/>
            <person name="Pagani I."/>
            <person name="Brambilla E.-M."/>
            <person name="Klenk H.-P."/>
            <person name="Woyke T."/>
        </authorList>
    </citation>
    <scope>NUCLEOTIDE SEQUENCE [LARGE SCALE GENOMIC DNA]</scope>
    <source>
        <strain evidence="1 2">NA-134</strain>
    </source>
</reference>